<evidence type="ECO:0000313" key="2">
    <source>
        <dbReference type="Proteomes" id="UP001470230"/>
    </source>
</evidence>
<dbReference type="Proteomes" id="UP001470230">
    <property type="component" value="Unassembled WGS sequence"/>
</dbReference>
<gene>
    <name evidence="1" type="ORF">M9Y10_044251</name>
</gene>
<dbReference type="EMBL" id="JAPFFF010000008">
    <property type="protein sequence ID" value="KAK8885122.1"/>
    <property type="molecule type" value="Genomic_DNA"/>
</dbReference>
<keyword evidence="2" id="KW-1185">Reference proteome</keyword>
<comment type="caution">
    <text evidence="1">The sequence shown here is derived from an EMBL/GenBank/DDBJ whole genome shotgun (WGS) entry which is preliminary data.</text>
</comment>
<evidence type="ECO:0000313" key="1">
    <source>
        <dbReference type="EMBL" id="KAK8885122.1"/>
    </source>
</evidence>
<sequence>MDLMEILVEEDCKRIEHIYTEQLFRYFYNEAAIGSDSEVILITSARLLRCEVAVSFVEAHKSPHTLLFCGLNPYVPRQLLRAALLRVCSKQRLSLHTS</sequence>
<protein>
    <submittedName>
        <fullName evidence="1">Uncharacterized protein</fullName>
    </submittedName>
</protein>
<organism evidence="1 2">
    <name type="scientific">Tritrichomonas musculus</name>
    <dbReference type="NCBI Taxonomy" id="1915356"/>
    <lineage>
        <taxon>Eukaryota</taxon>
        <taxon>Metamonada</taxon>
        <taxon>Parabasalia</taxon>
        <taxon>Tritrichomonadida</taxon>
        <taxon>Tritrichomonadidae</taxon>
        <taxon>Tritrichomonas</taxon>
    </lineage>
</organism>
<proteinExistence type="predicted"/>
<accession>A0ABR2K3Q2</accession>
<name>A0ABR2K3Q2_9EUKA</name>
<reference evidence="1 2" key="1">
    <citation type="submission" date="2024-04" db="EMBL/GenBank/DDBJ databases">
        <title>Tritrichomonas musculus Genome.</title>
        <authorList>
            <person name="Alves-Ferreira E."/>
            <person name="Grigg M."/>
            <person name="Lorenzi H."/>
            <person name="Galac M."/>
        </authorList>
    </citation>
    <scope>NUCLEOTIDE SEQUENCE [LARGE SCALE GENOMIC DNA]</scope>
    <source>
        <strain evidence="1 2">EAF2021</strain>
    </source>
</reference>